<dbReference type="PROSITE" id="PS50110">
    <property type="entry name" value="RESPONSE_REGULATORY"/>
    <property type="match status" value="1"/>
</dbReference>
<dbReference type="InterPro" id="IPR011006">
    <property type="entry name" value="CheY-like_superfamily"/>
</dbReference>
<dbReference type="SUPFAM" id="SSF52172">
    <property type="entry name" value="CheY-like"/>
    <property type="match status" value="1"/>
</dbReference>
<dbReference type="InterPro" id="IPR016024">
    <property type="entry name" value="ARM-type_fold"/>
</dbReference>
<dbReference type="RefSeq" id="WP_207859997.1">
    <property type="nucleotide sequence ID" value="NZ_JAFREP010000015.1"/>
</dbReference>
<organism evidence="5 6">
    <name type="scientific">Acanthopleuribacter pedis</name>
    <dbReference type="NCBI Taxonomy" id="442870"/>
    <lineage>
        <taxon>Bacteria</taxon>
        <taxon>Pseudomonadati</taxon>
        <taxon>Acidobacteriota</taxon>
        <taxon>Holophagae</taxon>
        <taxon>Acanthopleuribacterales</taxon>
        <taxon>Acanthopleuribacteraceae</taxon>
        <taxon>Acanthopleuribacter</taxon>
    </lineage>
</organism>
<evidence type="ECO:0000256" key="2">
    <source>
        <dbReference type="ARBA" id="ARBA00023012"/>
    </source>
</evidence>
<dbReference type="PANTHER" id="PTHR44591:SF14">
    <property type="entry name" value="PROTEIN PILG"/>
    <property type="match status" value="1"/>
</dbReference>
<evidence type="ECO:0000313" key="5">
    <source>
        <dbReference type="EMBL" id="MBO1320044.1"/>
    </source>
</evidence>
<feature type="modified residue" description="4-aspartylphosphate" evidence="3">
    <location>
        <position position="809"/>
    </location>
</feature>
<reference evidence="5" key="1">
    <citation type="submission" date="2021-03" db="EMBL/GenBank/DDBJ databases">
        <authorList>
            <person name="Wang G."/>
        </authorList>
    </citation>
    <scope>NUCLEOTIDE SEQUENCE</scope>
    <source>
        <strain evidence="5">KCTC 12899</strain>
    </source>
</reference>
<comment type="caution">
    <text evidence="5">The sequence shown here is derived from an EMBL/GenBank/DDBJ whole genome shotgun (WGS) entry which is preliminary data.</text>
</comment>
<accession>A0A8J7QAG8</accession>
<evidence type="ECO:0000256" key="3">
    <source>
        <dbReference type="PROSITE-ProRule" id="PRU00169"/>
    </source>
</evidence>
<protein>
    <submittedName>
        <fullName evidence="5">Response regulator</fullName>
    </submittedName>
</protein>
<sequence>MLKNTLKIKILDLHAVGDMSRINELIQTSLGQLRDKTITALESLLVEVDGKFRLKLLEILMQDGGADLVPLFINSIRHEKNTLYAKSQILLFREFKHQEALPALLSIENDIDAEQRPTYQRVLGRMLSQFSEQFYMSEFRSGYGNRRRTEFAADMMLRSPHADYIPFLNEQILQNDAGFRHEGLRILRELGDTTSVEQMFTLLSKLRIQRDKARALDGLIRAEHGEPDAFFRKLNQQAGLNWSAPQEAQFSESLARGEVNDLLEQVMGGFLLFEDVHRKIRPLLRDRLSGRVSSAFDESRAQQTMTEYLEELEQLLHFNVASMGTISQRIEDEMFVRRMEQYLPLNDPDRDRLLISTLSGFQSDESAALLKEYVNTVDDPELLALSMDALKNFEATEIPPGVQKFCEDEQNAILRKKAMTLLGEWELGENLIAKAMDNPSIAVRVDALQTAAAYKLTGTRDNILKLLKPNLPDSVLLAAVEAIRVFPSEQTGKSVRPFIAPPHGLKIRQAALETAFKAAGDDGLDTLLKMFSQDQGSKLGDVSETLLQLILNDDLAANQDTLLKHKDYFLDLFTQSNDPATRNRILQMFENMEITEEYHLRTLFSGLQKVMRSFKGQSENEEAFRCRKLAERLENLTKTRNVAAQRTRLLDSLLDTVEKHQGFPKVQALRKLGQNYRSDLISNNPIGLQRMLGLVGDALGDETTEVRLQAIAVAGKIRHPRLHKVLRTMTANHRGAALNSINNALRTPVDPIFIKPIKSIFVMDDSRYVTKQLSKVLAQAGYQVDFETKVHAGLARLDEGEGFDLLILDYIMPEMDGVTFLKQARTKETAPERVIVITSTRNQDELRDFLQIGIDGLMLKPFKMEDLIQRIRDLSNAVHDTG</sequence>
<dbReference type="AlphaFoldDB" id="A0A8J7QAG8"/>
<gene>
    <name evidence="5" type="ORF">J3U88_16335</name>
</gene>
<dbReference type="EMBL" id="JAFREP010000015">
    <property type="protein sequence ID" value="MBO1320044.1"/>
    <property type="molecule type" value="Genomic_DNA"/>
</dbReference>
<dbReference type="InterPro" id="IPR001789">
    <property type="entry name" value="Sig_transdc_resp-reg_receiver"/>
</dbReference>
<feature type="domain" description="Response regulatory" evidence="4">
    <location>
        <begin position="759"/>
        <end position="875"/>
    </location>
</feature>
<keyword evidence="6" id="KW-1185">Reference proteome</keyword>
<evidence type="ECO:0000259" key="4">
    <source>
        <dbReference type="PROSITE" id="PS50110"/>
    </source>
</evidence>
<proteinExistence type="predicted"/>
<evidence type="ECO:0000313" key="6">
    <source>
        <dbReference type="Proteomes" id="UP000664417"/>
    </source>
</evidence>
<dbReference type="Gene3D" id="3.40.50.2300">
    <property type="match status" value="1"/>
</dbReference>
<keyword evidence="2" id="KW-0902">Two-component regulatory system</keyword>
<dbReference type="GO" id="GO:0000160">
    <property type="term" value="P:phosphorelay signal transduction system"/>
    <property type="evidence" value="ECO:0007669"/>
    <property type="project" value="UniProtKB-KW"/>
</dbReference>
<evidence type="ECO:0000256" key="1">
    <source>
        <dbReference type="ARBA" id="ARBA00022553"/>
    </source>
</evidence>
<dbReference type="PANTHER" id="PTHR44591">
    <property type="entry name" value="STRESS RESPONSE REGULATOR PROTEIN 1"/>
    <property type="match status" value="1"/>
</dbReference>
<name>A0A8J7QAG8_9BACT</name>
<dbReference type="Pfam" id="PF00072">
    <property type="entry name" value="Response_reg"/>
    <property type="match status" value="1"/>
</dbReference>
<dbReference type="CDD" id="cd17546">
    <property type="entry name" value="REC_hyHK_CKI1_RcsC-like"/>
    <property type="match status" value="1"/>
</dbReference>
<dbReference type="SUPFAM" id="SSF48371">
    <property type="entry name" value="ARM repeat"/>
    <property type="match status" value="1"/>
</dbReference>
<dbReference type="Proteomes" id="UP000664417">
    <property type="component" value="Unassembled WGS sequence"/>
</dbReference>
<keyword evidence="1 3" id="KW-0597">Phosphoprotein</keyword>
<dbReference type="SMART" id="SM00448">
    <property type="entry name" value="REC"/>
    <property type="match status" value="1"/>
</dbReference>
<dbReference type="InterPro" id="IPR050595">
    <property type="entry name" value="Bact_response_regulator"/>
</dbReference>